<dbReference type="PANTHER" id="PTHR23026:SF123">
    <property type="entry name" value="NAD(P)H NITROREDUCTASE RV3131-RELATED"/>
    <property type="match status" value="1"/>
</dbReference>
<dbReference type="Gene3D" id="3.40.109.10">
    <property type="entry name" value="NADH Oxidase"/>
    <property type="match status" value="1"/>
</dbReference>
<dbReference type="SUPFAM" id="SSF55469">
    <property type="entry name" value="FMN-dependent nitroreductase-like"/>
    <property type="match status" value="1"/>
</dbReference>
<evidence type="ECO:0000313" key="2">
    <source>
        <dbReference type="EMBL" id="AGS51889.1"/>
    </source>
</evidence>
<dbReference type="CDD" id="cd02150">
    <property type="entry name" value="nitroreductase"/>
    <property type="match status" value="1"/>
</dbReference>
<dbReference type="AlphaFoldDB" id="A0A806KGG4"/>
<dbReference type="EMBL" id="JQ844176">
    <property type="protein sequence ID" value="AGS51889.1"/>
    <property type="molecule type" value="Genomic_DNA"/>
</dbReference>
<dbReference type="GO" id="GO:0016491">
    <property type="term" value="F:oxidoreductase activity"/>
    <property type="evidence" value="ECO:0007669"/>
    <property type="project" value="InterPro"/>
</dbReference>
<evidence type="ECO:0000259" key="1">
    <source>
        <dbReference type="Pfam" id="PF00881"/>
    </source>
</evidence>
<accession>A0A806KGG4</accession>
<proteinExistence type="predicted"/>
<dbReference type="InterPro" id="IPR029479">
    <property type="entry name" value="Nitroreductase"/>
</dbReference>
<dbReference type="Pfam" id="PF00881">
    <property type="entry name" value="Nitroreductase"/>
    <property type="match status" value="2"/>
</dbReference>
<name>A0A806KGG4_9BACT</name>
<dbReference type="InterPro" id="IPR000415">
    <property type="entry name" value="Nitroreductase-like"/>
</dbReference>
<feature type="domain" description="Nitroreductase" evidence="1">
    <location>
        <begin position="67"/>
        <end position="146"/>
    </location>
</feature>
<reference evidence="2" key="1">
    <citation type="submission" date="2012-03" db="EMBL/GenBank/DDBJ databases">
        <title>Functional metagenomics reveals considerable lignocellulase gene clusters in the gut microbiome of a wood-feeding higher termite.</title>
        <authorList>
            <person name="Liu N."/>
        </authorList>
    </citation>
    <scope>NUCLEOTIDE SEQUENCE</scope>
</reference>
<protein>
    <submittedName>
        <fullName evidence="2">Nitroreductase</fullName>
    </submittedName>
</protein>
<sequence length="167" mass="18600">MNELIEKRRSIRKYKTGIPVTRQQMDRLLGAAMMAPSACNSRPWEFIAITKRETLDEIAKIHPYAQMCRTAAAAIVVAAIPQTDFPQGYFPQDCGAAVENILLEAVSMNLGACWCGVYPRDNLIASFRELFGIKEPKIPFCVIAVGTPDENPAPRGFFEEAKVTYID</sequence>
<dbReference type="PANTHER" id="PTHR23026">
    <property type="entry name" value="NADPH NITROREDUCTASE"/>
    <property type="match status" value="1"/>
</dbReference>
<organism evidence="2">
    <name type="scientific">uncultured bacterium contig00133</name>
    <dbReference type="NCBI Taxonomy" id="1181582"/>
    <lineage>
        <taxon>Bacteria</taxon>
        <taxon>environmental samples</taxon>
    </lineage>
</organism>
<dbReference type="InterPro" id="IPR050627">
    <property type="entry name" value="Nitroreductase/BluB"/>
</dbReference>
<feature type="domain" description="Nitroreductase" evidence="1">
    <location>
        <begin position="5"/>
        <end position="60"/>
    </location>
</feature>